<dbReference type="Gene3D" id="4.10.830.40">
    <property type="match status" value="1"/>
</dbReference>
<evidence type="ECO:0000256" key="1">
    <source>
        <dbReference type="ARBA" id="ARBA00022588"/>
    </source>
</evidence>
<accession>A0A8C1VHG3</accession>
<name>A0A8C1VHG3_CYPCA</name>
<reference evidence="11" key="1">
    <citation type="submission" date="2025-08" db="UniProtKB">
        <authorList>
            <consortium name="Ensembl"/>
        </authorList>
    </citation>
    <scope>IDENTIFICATION</scope>
</reference>
<dbReference type="SUPFAM" id="SSF57850">
    <property type="entry name" value="RING/U-box"/>
    <property type="match status" value="1"/>
</dbReference>
<dbReference type="InterPro" id="IPR001841">
    <property type="entry name" value="Znf_RING"/>
</dbReference>
<dbReference type="Pfam" id="PF00643">
    <property type="entry name" value="zf-B_box"/>
    <property type="match status" value="1"/>
</dbReference>
<protein>
    <submittedName>
        <fullName evidence="11">Uncharacterized protein</fullName>
    </submittedName>
</protein>
<feature type="domain" description="B30.2/SPRY" evidence="10">
    <location>
        <begin position="381"/>
        <end position="581"/>
    </location>
</feature>
<feature type="domain" description="B box-type" evidence="9">
    <location>
        <begin position="161"/>
        <end position="197"/>
    </location>
</feature>
<dbReference type="Ensembl" id="ENSCCRT00015053132.1">
    <property type="protein sequence ID" value="ENSCCRP00015051400.1"/>
    <property type="gene ID" value="ENSCCRG00015021255.1"/>
</dbReference>
<evidence type="ECO:0000256" key="7">
    <source>
        <dbReference type="SAM" id="Coils"/>
    </source>
</evidence>
<dbReference type="InterPro" id="IPR058030">
    <property type="entry name" value="TRIM8/14/16/25/29/45/65_CC"/>
</dbReference>
<dbReference type="SUPFAM" id="SSF57845">
    <property type="entry name" value="B-box zinc-binding domain"/>
    <property type="match status" value="1"/>
</dbReference>
<evidence type="ECO:0000256" key="3">
    <source>
        <dbReference type="ARBA" id="ARBA00022771"/>
    </source>
</evidence>
<dbReference type="PRINTS" id="PR01407">
    <property type="entry name" value="BUTYPHLNCDUF"/>
</dbReference>
<dbReference type="SMART" id="SM00184">
    <property type="entry name" value="RING"/>
    <property type="match status" value="1"/>
</dbReference>
<dbReference type="PANTHER" id="PTHR25465">
    <property type="entry name" value="B-BOX DOMAIN CONTAINING"/>
    <property type="match status" value="1"/>
</dbReference>
<dbReference type="PROSITE" id="PS50188">
    <property type="entry name" value="B302_SPRY"/>
    <property type="match status" value="1"/>
</dbReference>
<keyword evidence="1" id="KW-0399">Innate immunity</keyword>
<dbReference type="SMART" id="SM00336">
    <property type="entry name" value="BBOX"/>
    <property type="match status" value="1"/>
</dbReference>
<dbReference type="InterPro" id="IPR000315">
    <property type="entry name" value="Znf_B-box"/>
</dbReference>
<keyword evidence="3 6" id="KW-0863">Zinc-finger</keyword>
<evidence type="ECO:0000259" key="10">
    <source>
        <dbReference type="PROSITE" id="PS50188"/>
    </source>
</evidence>
<dbReference type="InterPro" id="IPR017907">
    <property type="entry name" value="Znf_RING_CS"/>
</dbReference>
<evidence type="ECO:0000313" key="11">
    <source>
        <dbReference type="Ensembl" id="ENSCCRP00015051400.1"/>
    </source>
</evidence>
<evidence type="ECO:0000256" key="5">
    <source>
        <dbReference type="ARBA" id="ARBA00022859"/>
    </source>
</evidence>
<dbReference type="Gene3D" id="2.60.120.920">
    <property type="match status" value="1"/>
</dbReference>
<evidence type="ECO:0000256" key="6">
    <source>
        <dbReference type="PROSITE-ProRule" id="PRU00024"/>
    </source>
</evidence>
<dbReference type="AlphaFoldDB" id="A0A8C1VHG3"/>
<dbReference type="Pfam" id="PF15227">
    <property type="entry name" value="zf-C3HC4_4"/>
    <property type="match status" value="1"/>
</dbReference>
<evidence type="ECO:0000259" key="8">
    <source>
        <dbReference type="PROSITE" id="PS50089"/>
    </source>
</evidence>
<feature type="domain" description="RING-type" evidence="8">
    <location>
        <begin position="21"/>
        <end position="64"/>
    </location>
</feature>
<keyword evidence="2" id="KW-0479">Metal-binding</keyword>
<dbReference type="Proteomes" id="UP000694700">
    <property type="component" value="Unplaced"/>
</dbReference>
<dbReference type="Gene3D" id="3.30.160.60">
    <property type="entry name" value="Classic Zinc Finger"/>
    <property type="match status" value="1"/>
</dbReference>
<dbReference type="Pfam" id="PF25600">
    <property type="entry name" value="TRIM_CC"/>
    <property type="match status" value="1"/>
</dbReference>
<dbReference type="PROSITE" id="PS50119">
    <property type="entry name" value="ZF_BBOX"/>
    <property type="match status" value="1"/>
</dbReference>
<feature type="coiled-coil region" evidence="7">
    <location>
        <begin position="255"/>
        <end position="304"/>
    </location>
</feature>
<dbReference type="InterPro" id="IPR003877">
    <property type="entry name" value="SPRY_dom"/>
</dbReference>
<dbReference type="Gene3D" id="3.30.40.10">
    <property type="entry name" value="Zinc/RING finger domain, C3HC4 (zinc finger)"/>
    <property type="match status" value="1"/>
</dbReference>
<dbReference type="InterPro" id="IPR013083">
    <property type="entry name" value="Znf_RING/FYVE/PHD"/>
</dbReference>
<dbReference type="PROSITE" id="PS50089">
    <property type="entry name" value="ZF_RING_2"/>
    <property type="match status" value="1"/>
</dbReference>
<dbReference type="CDD" id="cd19769">
    <property type="entry name" value="Bbox2_TRIM16-like"/>
    <property type="match status" value="1"/>
</dbReference>
<proteinExistence type="predicted"/>
<dbReference type="Pfam" id="PF00622">
    <property type="entry name" value="SPRY"/>
    <property type="match status" value="1"/>
</dbReference>
<keyword evidence="5" id="KW-0391">Immunity</keyword>
<sequence length="581" mass="66057">MSESQSCTMAESSDDQNPFTCPICLHLLKSPVTTACGHSFCMDCLNECWDRDDQKGVYSCPQCRQMFSPRPALSRSTVLAEVVERMKREAPETETVSSVPSFAVSGDVVCDVCTKTKTKAIKSCLTCLASYCNSHIKAHYISPALKWHKLVNTSPHLIDQICSQHHKPLELYCCQHQQLICVQCALITHQNHKMTSPASKREQIQEQMGSDQNVLEKEMQMRAQKVQELRKAMEGFKHSSQTAVEHSEKMFTELIRSMEKRRAEITKVIRAQEKAEVSHVEELIRTLEQEISDLRKRHDELGQLSQIKDDIYVIQNFSALSLNQISNLNNISISKHLTFEEIETVVSLLKSQLDDLCDQDIVRISEKVPTIHIMANSEKIAKYLPSRPMSREEFLIYSTNLNLDPSSACKQLCINRMSVSRSDVQQYPASDYPYGSYRNYYNQQNFNPTYQVLCKESLSGRCYFEVQWGGAGCSIAFSYDTISQGGTSFIFGSNNRSWKCDFPTANVCVTNSNQQTNIPVVFKIGVFLDQDAGTVSFYNVSDKMTLLHRIQTTFTARLYPGFSFQNWENNSSVTICDLKKK</sequence>
<keyword evidence="7" id="KW-0175">Coiled coil</keyword>
<evidence type="ECO:0000256" key="4">
    <source>
        <dbReference type="ARBA" id="ARBA00022833"/>
    </source>
</evidence>
<dbReference type="GO" id="GO:0045087">
    <property type="term" value="P:innate immune response"/>
    <property type="evidence" value="ECO:0007669"/>
    <property type="project" value="UniProtKB-KW"/>
</dbReference>
<keyword evidence="4" id="KW-0862">Zinc</keyword>
<dbReference type="InterPro" id="IPR003879">
    <property type="entry name" value="Butyrophylin_SPRY"/>
</dbReference>
<evidence type="ECO:0000256" key="2">
    <source>
        <dbReference type="ARBA" id="ARBA00022723"/>
    </source>
</evidence>
<evidence type="ECO:0000313" key="12">
    <source>
        <dbReference type="Proteomes" id="UP000694700"/>
    </source>
</evidence>
<dbReference type="InterPro" id="IPR043136">
    <property type="entry name" value="B30.2/SPRY_sf"/>
</dbReference>
<dbReference type="SMART" id="SM00449">
    <property type="entry name" value="SPRY"/>
    <property type="match status" value="1"/>
</dbReference>
<organism evidence="11 12">
    <name type="scientific">Cyprinus carpio</name>
    <name type="common">Common carp</name>
    <dbReference type="NCBI Taxonomy" id="7962"/>
    <lineage>
        <taxon>Eukaryota</taxon>
        <taxon>Metazoa</taxon>
        <taxon>Chordata</taxon>
        <taxon>Craniata</taxon>
        <taxon>Vertebrata</taxon>
        <taxon>Euteleostomi</taxon>
        <taxon>Actinopterygii</taxon>
        <taxon>Neopterygii</taxon>
        <taxon>Teleostei</taxon>
        <taxon>Ostariophysi</taxon>
        <taxon>Cypriniformes</taxon>
        <taxon>Cyprinidae</taxon>
        <taxon>Cyprininae</taxon>
        <taxon>Cyprinus</taxon>
    </lineage>
</organism>
<dbReference type="InterPro" id="IPR051051">
    <property type="entry name" value="E3_ubiq-ligase_TRIM/RNF"/>
</dbReference>
<dbReference type="GO" id="GO:0008270">
    <property type="term" value="F:zinc ion binding"/>
    <property type="evidence" value="ECO:0007669"/>
    <property type="project" value="UniProtKB-KW"/>
</dbReference>
<dbReference type="PROSITE" id="PS00518">
    <property type="entry name" value="ZF_RING_1"/>
    <property type="match status" value="1"/>
</dbReference>
<dbReference type="SUPFAM" id="SSF49899">
    <property type="entry name" value="Concanavalin A-like lectins/glucanases"/>
    <property type="match status" value="1"/>
</dbReference>
<dbReference type="InterPro" id="IPR013320">
    <property type="entry name" value="ConA-like_dom_sf"/>
</dbReference>
<evidence type="ECO:0000259" key="9">
    <source>
        <dbReference type="PROSITE" id="PS50119"/>
    </source>
</evidence>
<dbReference type="InterPro" id="IPR001870">
    <property type="entry name" value="B30.2/SPRY"/>
</dbReference>
<dbReference type="PANTHER" id="PTHR25465:SF5">
    <property type="entry name" value="E3 UBIQUITIN_ISG15 LIGASE TRIM25-RELATED"/>
    <property type="match status" value="1"/>
</dbReference>